<evidence type="ECO:0000259" key="6">
    <source>
        <dbReference type="Pfam" id="PF08240"/>
    </source>
</evidence>
<proteinExistence type="predicted"/>
<dbReference type="PANTHER" id="PTHR42940">
    <property type="entry name" value="ALCOHOL DEHYDROGENASE 1-RELATED"/>
    <property type="match status" value="1"/>
</dbReference>
<keyword evidence="8" id="KW-1185">Reference proteome</keyword>
<evidence type="ECO:0000256" key="5">
    <source>
        <dbReference type="ARBA" id="ARBA00023027"/>
    </source>
</evidence>
<dbReference type="Proteomes" id="UP000014500">
    <property type="component" value="Unassembled WGS sequence"/>
</dbReference>
<dbReference type="HOGENOM" id="CLU_026673_11_0_1"/>
<keyword evidence="4" id="KW-0560">Oxidoreductase</keyword>
<dbReference type="eggNOG" id="ENOG502S36N">
    <property type="taxonomic scope" value="Eukaryota"/>
</dbReference>
<comment type="cofactor">
    <cofactor evidence="1">
        <name>Zn(2+)</name>
        <dbReference type="ChEBI" id="CHEBI:29105"/>
    </cofactor>
</comment>
<feature type="domain" description="Alcohol dehydrogenase-like N-terminal" evidence="6">
    <location>
        <begin position="34"/>
        <end position="148"/>
    </location>
</feature>
<dbReference type="Gene3D" id="3.90.180.10">
    <property type="entry name" value="Medium-chain alcohol dehydrogenases, catalytic domain"/>
    <property type="match status" value="1"/>
</dbReference>
<keyword evidence="2" id="KW-0479">Metal-binding</keyword>
<keyword evidence="5" id="KW-0520">NAD</keyword>
<sequence>MAGLVTRVVFVGASKKPSFVTETCPLPTIIDLVDGEVLLKIRLATICTADLDTLDGKWTKPIPSVMGHEGVGEVLVSKRLDLVLGDRVVFSTGSACESCVVCRRNLPVPCATGIQYGHGALLSSPAKLSGTLASHLILRKGTHVIKIPPHVKDTVACTVNCPLSTMVNVVDTALSRLNGCGEKKIAVIQGINIFAIYGCLLLKEVAGFNEVYLTDQSMEQQKLATLFGGIPSFDRKGISGSNKQHLDMAVEFLSKLCLEYPLEELISPKFSLHDLPSAIKTARGELYCRVAVTTEGLRT</sequence>
<accession>T1IX41</accession>
<dbReference type="OMA" id="VHNYEPR"/>
<dbReference type="InterPro" id="IPR013154">
    <property type="entry name" value="ADH-like_N"/>
</dbReference>
<reference evidence="8" key="1">
    <citation type="submission" date="2011-05" db="EMBL/GenBank/DDBJ databases">
        <authorList>
            <person name="Richards S.R."/>
            <person name="Qu J."/>
            <person name="Jiang H."/>
            <person name="Jhangiani S.N."/>
            <person name="Agravi P."/>
            <person name="Goodspeed R."/>
            <person name="Gross S."/>
            <person name="Mandapat C."/>
            <person name="Jackson L."/>
            <person name="Mathew T."/>
            <person name="Pu L."/>
            <person name="Thornton R."/>
            <person name="Saada N."/>
            <person name="Wilczek-Boney K.B."/>
            <person name="Lee S."/>
            <person name="Kovar C."/>
            <person name="Wu Y."/>
            <person name="Scherer S.E."/>
            <person name="Worley K.C."/>
            <person name="Muzny D.M."/>
            <person name="Gibbs R."/>
        </authorList>
    </citation>
    <scope>NUCLEOTIDE SEQUENCE</scope>
    <source>
        <strain evidence="8">Brora</strain>
    </source>
</reference>
<evidence type="ECO:0000313" key="7">
    <source>
        <dbReference type="EnsemblMetazoa" id="SMAR005772-PA"/>
    </source>
</evidence>
<dbReference type="STRING" id="126957.T1IX41"/>
<dbReference type="InterPro" id="IPR011032">
    <property type="entry name" value="GroES-like_sf"/>
</dbReference>
<organism evidence="7 8">
    <name type="scientific">Strigamia maritima</name>
    <name type="common">European centipede</name>
    <name type="synonym">Geophilus maritimus</name>
    <dbReference type="NCBI Taxonomy" id="126957"/>
    <lineage>
        <taxon>Eukaryota</taxon>
        <taxon>Metazoa</taxon>
        <taxon>Ecdysozoa</taxon>
        <taxon>Arthropoda</taxon>
        <taxon>Myriapoda</taxon>
        <taxon>Chilopoda</taxon>
        <taxon>Pleurostigmophora</taxon>
        <taxon>Geophilomorpha</taxon>
        <taxon>Linotaeniidae</taxon>
        <taxon>Strigamia</taxon>
    </lineage>
</organism>
<dbReference type="GO" id="GO:0046872">
    <property type="term" value="F:metal ion binding"/>
    <property type="evidence" value="ECO:0007669"/>
    <property type="project" value="UniProtKB-KW"/>
</dbReference>
<dbReference type="AlphaFoldDB" id="T1IX41"/>
<dbReference type="GO" id="GO:0004022">
    <property type="term" value="F:alcohol dehydrogenase (NAD+) activity"/>
    <property type="evidence" value="ECO:0007669"/>
    <property type="project" value="TreeGrafter"/>
</dbReference>
<dbReference type="EnsemblMetazoa" id="SMAR005772-RA">
    <property type="protein sequence ID" value="SMAR005772-PA"/>
    <property type="gene ID" value="SMAR005772"/>
</dbReference>
<evidence type="ECO:0000256" key="4">
    <source>
        <dbReference type="ARBA" id="ARBA00023002"/>
    </source>
</evidence>
<dbReference type="PhylomeDB" id="T1IX41"/>
<evidence type="ECO:0000256" key="2">
    <source>
        <dbReference type="ARBA" id="ARBA00022723"/>
    </source>
</evidence>
<keyword evidence="3" id="KW-0862">Zinc</keyword>
<name>T1IX41_STRMM</name>
<dbReference type="EMBL" id="JH431640">
    <property type="status" value="NOT_ANNOTATED_CDS"/>
    <property type="molecule type" value="Genomic_DNA"/>
</dbReference>
<evidence type="ECO:0000313" key="8">
    <source>
        <dbReference type="Proteomes" id="UP000014500"/>
    </source>
</evidence>
<dbReference type="PANTHER" id="PTHR42940:SF3">
    <property type="entry name" value="ALCOHOL DEHYDROGENASE 1-RELATED"/>
    <property type="match status" value="1"/>
</dbReference>
<evidence type="ECO:0000256" key="1">
    <source>
        <dbReference type="ARBA" id="ARBA00001947"/>
    </source>
</evidence>
<dbReference type="GO" id="GO:0005737">
    <property type="term" value="C:cytoplasm"/>
    <property type="evidence" value="ECO:0007669"/>
    <property type="project" value="TreeGrafter"/>
</dbReference>
<protein>
    <recommendedName>
        <fullName evidence="6">Alcohol dehydrogenase-like N-terminal domain-containing protein</fullName>
    </recommendedName>
</protein>
<evidence type="ECO:0000256" key="3">
    <source>
        <dbReference type="ARBA" id="ARBA00022833"/>
    </source>
</evidence>
<dbReference type="SUPFAM" id="SSF50129">
    <property type="entry name" value="GroES-like"/>
    <property type="match status" value="1"/>
</dbReference>
<reference evidence="7" key="2">
    <citation type="submission" date="2015-02" db="UniProtKB">
        <authorList>
            <consortium name="EnsemblMetazoa"/>
        </authorList>
    </citation>
    <scope>IDENTIFICATION</scope>
</reference>
<dbReference type="Pfam" id="PF08240">
    <property type="entry name" value="ADH_N"/>
    <property type="match status" value="1"/>
</dbReference>